<dbReference type="Pfam" id="PF07963">
    <property type="entry name" value="N_methyl"/>
    <property type="match status" value="1"/>
</dbReference>
<dbReference type="PROSITE" id="PS00409">
    <property type="entry name" value="PROKAR_NTER_METHYL"/>
    <property type="match status" value="1"/>
</dbReference>
<dbReference type="Proteomes" id="UP000009080">
    <property type="component" value="Chromosome"/>
</dbReference>
<evidence type="ECO:0000313" key="3">
    <source>
        <dbReference type="Proteomes" id="UP000009080"/>
    </source>
</evidence>
<dbReference type="RefSeq" id="WP_015817513.1">
    <property type="nucleotide sequence ID" value="NC_012997.1"/>
</dbReference>
<dbReference type="eggNOG" id="COG4968">
    <property type="taxonomic scope" value="Bacteria"/>
</dbReference>
<evidence type="ECO:0000256" key="1">
    <source>
        <dbReference type="SAM" id="Phobius"/>
    </source>
</evidence>
<keyword evidence="3" id="KW-1185">Reference proteome</keyword>
<dbReference type="OrthoDB" id="5296638at2"/>
<evidence type="ECO:0000313" key="2">
    <source>
        <dbReference type="EMBL" id="ACR11401.1"/>
    </source>
</evidence>
<dbReference type="HOGENOM" id="CLU_091705_6_1_6"/>
<name>C5BQY0_TERTT</name>
<dbReference type="Pfam" id="PF16732">
    <property type="entry name" value="ComP_DUS"/>
    <property type="match status" value="1"/>
</dbReference>
<gene>
    <name evidence="2" type="ordered locus">TERTU_1048</name>
</gene>
<dbReference type="STRING" id="377629.TERTU_1048"/>
<dbReference type="NCBIfam" id="TIGR02532">
    <property type="entry name" value="IV_pilin_GFxxxE"/>
    <property type="match status" value="1"/>
</dbReference>
<feature type="transmembrane region" description="Helical" evidence="1">
    <location>
        <begin position="12"/>
        <end position="32"/>
    </location>
</feature>
<keyword evidence="1" id="KW-0812">Transmembrane</keyword>
<accession>C5BQY0</accession>
<dbReference type="AlphaFoldDB" id="C5BQY0"/>
<dbReference type="SUPFAM" id="SSF54523">
    <property type="entry name" value="Pili subunits"/>
    <property type="match status" value="1"/>
</dbReference>
<dbReference type="GO" id="GO:0043683">
    <property type="term" value="P:type IV pilus assembly"/>
    <property type="evidence" value="ECO:0007669"/>
    <property type="project" value="InterPro"/>
</dbReference>
<keyword evidence="1" id="KW-1133">Transmembrane helix</keyword>
<proteinExistence type="predicted"/>
<dbReference type="Gene3D" id="3.30.700.10">
    <property type="entry name" value="Glycoprotein, Type 4 Pilin"/>
    <property type="match status" value="1"/>
</dbReference>
<dbReference type="InterPro" id="IPR012902">
    <property type="entry name" value="N_methyl_site"/>
</dbReference>
<reference evidence="2 3" key="1">
    <citation type="journal article" date="2009" name="PLoS ONE">
        <title>The complete genome of Teredinibacter turnerae T7901: an intracellular endosymbiont of marine wood-boring bivalves (shipworms).</title>
        <authorList>
            <person name="Yang J.C."/>
            <person name="Madupu R."/>
            <person name="Durkin A.S."/>
            <person name="Ekborg N.A."/>
            <person name="Pedamallu C.S."/>
            <person name="Hostetler J.B."/>
            <person name="Radune D."/>
            <person name="Toms B.S."/>
            <person name="Henrissat B."/>
            <person name="Coutinho P.M."/>
            <person name="Schwarz S."/>
            <person name="Field L."/>
            <person name="Trindade-Silva A.E."/>
            <person name="Soares C.A.G."/>
            <person name="Elshahawi S."/>
            <person name="Hanora A."/>
            <person name="Schmidt E.W."/>
            <person name="Haygood M.G."/>
            <person name="Posfai J."/>
            <person name="Benner J."/>
            <person name="Madinger C."/>
            <person name="Nove J."/>
            <person name="Anton B."/>
            <person name="Chaudhary K."/>
            <person name="Foster J."/>
            <person name="Holman A."/>
            <person name="Kumar S."/>
            <person name="Lessard P.A."/>
            <person name="Luyten Y.A."/>
            <person name="Slatko B."/>
            <person name="Wood N."/>
            <person name="Wu B."/>
            <person name="Teplitski M."/>
            <person name="Mougous J.D."/>
            <person name="Ward N."/>
            <person name="Eisen J.A."/>
            <person name="Badger J.H."/>
            <person name="Distel D.L."/>
        </authorList>
    </citation>
    <scope>NUCLEOTIDE SEQUENCE [LARGE SCALE GENOMIC DNA]</scope>
    <source>
        <strain evidence="3">ATCC 39867 / T7901</strain>
    </source>
</reference>
<dbReference type="EMBL" id="CP001614">
    <property type="protein sequence ID" value="ACR11401.1"/>
    <property type="molecule type" value="Genomic_DNA"/>
</dbReference>
<dbReference type="KEGG" id="ttu:TERTU_1048"/>
<organism evidence="2 3">
    <name type="scientific">Teredinibacter turnerae (strain ATCC 39867 / T7901)</name>
    <dbReference type="NCBI Taxonomy" id="377629"/>
    <lineage>
        <taxon>Bacteria</taxon>
        <taxon>Pseudomonadati</taxon>
        <taxon>Pseudomonadota</taxon>
        <taxon>Gammaproteobacteria</taxon>
        <taxon>Cellvibrionales</taxon>
        <taxon>Cellvibrionaceae</taxon>
        <taxon>Teredinibacter</taxon>
    </lineage>
</organism>
<keyword evidence="1" id="KW-0472">Membrane</keyword>
<protein>
    <submittedName>
        <fullName evidence="2">Type 4 fimbrial biogenesis protein PilE</fullName>
    </submittedName>
</protein>
<sequence length="147" mass="15754">MARIGWRGFSLIELMIVLAIASILAAIAIPGYQKQVLRAKRADGKAYILDLASREERFYTQYATYTGVIEAPSGCSAEACGLGMADTYSSENHYTSSVACLPAGACTTYTLTVTPSGFTDDKCLTLTYTSNGVKGYSGTGSVEECWR</sequence>
<dbReference type="InterPro" id="IPR031982">
    <property type="entry name" value="PilE-like"/>
</dbReference>
<dbReference type="InterPro" id="IPR045584">
    <property type="entry name" value="Pilin-like"/>
</dbReference>